<evidence type="ECO:0000256" key="1">
    <source>
        <dbReference type="ARBA" id="ARBA00004123"/>
    </source>
</evidence>
<dbReference type="EMBL" id="JYDL01000180">
    <property type="protein sequence ID" value="KRX13865.1"/>
    <property type="molecule type" value="Genomic_DNA"/>
</dbReference>
<dbReference type="GO" id="GO:0070522">
    <property type="term" value="C:ERCC4-ERCC1 complex"/>
    <property type="evidence" value="ECO:0007669"/>
    <property type="project" value="TreeGrafter"/>
</dbReference>
<keyword evidence="3" id="KW-0227">DNA damage</keyword>
<dbReference type="GO" id="GO:0070914">
    <property type="term" value="P:UV-damage excision repair"/>
    <property type="evidence" value="ECO:0007669"/>
    <property type="project" value="TreeGrafter"/>
</dbReference>
<dbReference type="PANTHER" id="PTHR12749">
    <property type="entry name" value="EXCISION REPAIR CROSS-COMPLEMENTING 1 ERCC1"/>
    <property type="match status" value="1"/>
</dbReference>
<feature type="compositionally biased region" description="Polar residues" evidence="7">
    <location>
        <begin position="68"/>
        <end position="77"/>
    </location>
</feature>
<dbReference type="GO" id="GO:0003697">
    <property type="term" value="F:single-stranded DNA binding"/>
    <property type="evidence" value="ECO:0007669"/>
    <property type="project" value="TreeGrafter"/>
</dbReference>
<dbReference type="NCBIfam" id="TIGR00597">
    <property type="entry name" value="rad10"/>
    <property type="match status" value="1"/>
</dbReference>
<dbReference type="STRING" id="6336.A0A0V0RH67"/>
<keyword evidence="4" id="KW-0238">DNA-binding</keyword>
<gene>
    <name evidence="9" type="primary">ERCC1</name>
    <name evidence="9" type="ORF">T07_13334</name>
</gene>
<comment type="similarity">
    <text evidence="2">Belongs to the ERCC1/RAD10/SWI10 family.</text>
</comment>
<evidence type="ECO:0000259" key="8">
    <source>
        <dbReference type="Pfam" id="PF03834"/>
    </source>
</evidence>
<dbReference type="SUPFAM" id="SSF47781">
    <property type="entry name" value="RuvA domain 2-like"/>
    <property type="match status" value="1"/>
</dbReference>
<evidence type="ECO:0000256" key="7">
    <source>
        <dbReference type="SAM" id="MobiDB-lite"/>
    </source>
</evidence>
<dbReference type="AlphaFoldDB" id="A0A0V0RH67"/>
<dbReference type="CDD" id="cd22325">
    <property type="entry name" value="ERCC1_C-like"/>
    <property type="match status" value="1"/>
</dbReference>
<evidence type="ECO:0000256" key="3">
    <source>
        <dbReference type="ARBA" id="ARBA00022763"/>
    </source>
</evidence>
<dbReference type="SUPFAM" id="SSF52980">
    <property type="entry name" value="Restriction endonuclease-like"/>
    <property type="match status" value="1"/>
</dbReference>
<dbReference type="GO" id="GO:0006302">
    <property type="term" value="P:double-strand break repair"/>
    <property type="evidence" value="ECO:0007669"/>
    <property type="project" value="UniProtKB-ARBA"/>
</dbReference>
<dbReference type="GO" id="GO:0006312">
    <property type="term" value="P:mitotic recombination"/>
    <property type="evidence" value="ECO:0007669"/>
    <property type="project" value="TreeGrafter"/>
</dbReference>
<evidence type="ECO:0000256" key="5">
    <source>
        <dbReference type="ARBA" id="ARBA00023204"/>
    </source>
</evidence>
<dbReference type="Pfam" id="PF14520">
    <property type="entry name" value="HHH_5"/>
    <property type="match status" value="1"/>
</dbReference>
<proteinExistence type="inferred from homology"/>
<feature type="compositionally biased region" description="Basic and acidic residues" evidence="7">
    <location>
        <begin position="79"/>
        <end position="93"/>
    </location>
</feature>
<dbReference type="InterPro" id="IPR004579">
    <property type="entry name" value="ERCC1/RAD10/SWI10"/>
</dbReference>
<comment type="caution">
    <text evidence="9">The sequence shown here is derived from an EMBL/GenBank/DDBJ whole genome shotgun (WGS) entry which is preliminary data.</text>
</comment>
<dbReference type="FunFam" id="3.40.50.10130:FF:000001">
    <property type="entry name" value="DNA excision repair protein ERCC-1"/>
    <property type="match status" value="1"/>
</dbReference>
<dbReference type="InterPro" id="IPR010994">
    <property type="entry name" value="RuvA_2-like"/>
</dbReference>
<organism evidence="9 10">
    <name type="scientific">Trichinella nelsoni</name>
    <dbReference type="NCBI Taxonomy" id="6336"/>
    <lineage>
        <taxon>Eukaryota</taxon>
        <taxon>Metazoa</taxon>
        <taxon>Ecdysozoa</taxon>
        <taxon>Nematoda</taxon>
        <taxon>Enoplea</taxon>
        <taxon>Dorylaimia</taxon>
        <taxon>Trichinellida</taxon>
        <taxon>Trichinellidae</taxon>
        <taxon>Trichinella</taxon>
    </lineage>
</organism>
<evidence type="ECO:0000313" key="10">
    <source>
        <dbReference type="Proteomes" id="UP000054630"/>
    </source>
</evidence>
<dbReference type="OrthoDB" id="10262814at2759"/>
<feature type="compositionally biased region" description="Low complexity" evidence="7">
    <location>
        <begin position="97"/>
        <end position="111"/>
    </location>
</feature>
<dbReference type="Gene3D" id="1.10.150.20">
    <property type="entry name" value="5' to 3' exonuclease, C-terminal subdomain"/>
    <property type="match status" value="1"/>
</dbReference>
<dbReference type="Pfam" id="PF03834">
    <property type="entry name" value="Rad10"/>
    <property type="match status" value="1"/>
</dbReference>
<evidence type="ECO:0000313" key="9">
    <source>
        <dbReference type="EMBL" id="KRX13865.1"/>
    </source>
</evidence>
<dbReference type="Proteomes" id="UP000054630">
    <property type="component" value="Unassembled WGS sequence"/>
</dbReference>
<keyword evidence="6" id="KW-0539">Nucleus</keyword>
<evidence type="ECO:0000256" key="2">
    <source>
        <dbReference type="ARBA" id="ARBA00008283"/>
    </source>
</evidence>
<feature type="compositionally biased region" description="Polar residues" evidence="7">
    <location>
        <begin position="1"/>
        <end position="15"/>
    </location>
</feature>
<evidence type="ECO:0000256" key="6">
    <source>
        <dbReference type="ARBA" id="ARBA00023242"/>
    </source>
</evidence>
<accession>A0A0V0RH67</accession>
<feature type="domain" description="ERCC1-like central" evidence="8">
    <location>
        <begin position="113"/>
        <end position="225"/>
    </location>
</feature>
<dbReference type="Gene3D" id="3.40.50.10130">
    <property type="match status" value="1"/>
</dbReference>
<feature type="region of interest" description="Disordered" evidence="7">
    <location>
        <begin position="1"/>
        <end position="35"/>
    </location>
</feature>
<reference evidence="9 10" key="1">
    <citation type="submission" date="2015-01" db="EMBL/GenBank/DDBJ databases">
        <title>Evolution of Trichinella species and genotypes.</title>
        <authorList>
            <person name="Korhonen P.K."/>
            <person name="Edoardo P."/>
            <person name="Giuseppe L.R."/>
            <person name="Gasser R.B."/>
        </authorList>
    </citation>
    <scope>NUCLEOTIDE SEQUENCE [LARGE SCALE GENOMIC DNA]</scope>
    <source>
        <strain evidence="9">ISS37</strain>
    </source>
</reference>
<sequence>MTVQVMQHESSTVDMSHSEKFKIPSLDKLRDSDDEQQEGLLFPKFKKVSKLEKQQDISSSEAEKSKIGSLSSEQFSNEDIGKQSTEKLEKAPVETDSASSSKSHPSKSSTWSVIVNHRQKGNSVLRYVRNVVWEFGETKADFVLGQCCCALFLSLKFHKVHPTYIHQRMKEVGHKYAVQVLFVLVDVMEPENTLRELNSVCYHAEWTLILTWSPEEVGEYIESYKIYENKPAEFLMTKSAATDSRSRLAELLTCIKPITKTDADSLIDMFGSLRKIAEATEEELSLCPGMGRRKAKKLHEGFVKLFSNETSAAEMKNDDELLLEEFEDDPS</sequence>
<evidence type="ECO:0000256" key="4">
    <source>
        <dbReference type="ARBA" id="ARBA00023125"/>
    </source>
</evidence>
<keyword evidence="5" id="KW-0234">DNA repair</keyword>
<feature type="region of interest" description="Disordered" evidence="7">
    <location>
        <begin position="48"/>
        <end position="111"/>
    </location>
</feature>
<keyword evidence="10" id="KW-1185">Reference proteome</keyword>
<name>A0A0V0RH67_9BILA</name>
<feature type="compositionally biased region" description="Basic and acidic residues" evidence="7">
    <location>
        <begin position="16"/>
        <end position="31"/>
    </location>
</feature>
<comment type="subcellular location">
    <subcellularLocation>
        <location evidence="1">Nucleus</location>
    </subcellularLocation>
</comment>
<dbReference type="InterPro" id="IPR011335">
    <property type="entry name" value="Restrct_endonuc-II-like"/>
</dbReference>
<feature type="compositionally biased region" description="Basic and acidic residues" evidence="7">
    <location>
        <begin position="49"/>
        <end position="66"/>
    </location>
</feature>
<dbReference type="GO" id="GO:0003684">
    <property type="term" value="F:damaged DNA binding"/>
    <property type="evidence" value="ECO:0007669"/>
    <property type="project" value="InterPro"/>
</dbReference>
<dbReference type="PANTHER" id="PTHR12749:SF0">
    <property type="entry name" value="DNA EXCISION REPAIR PROTEIN ERCC-1"/>
    <property type="match status" value="1"/>
</dbReference>
<dbReference type="GO" id="GO:0000110">
    <property type="term" value="C:nucleotide-excision repair factor 1 complex"/>
    <property type="evidence" value="ECO:0007669"/>
    <property type="project" value="TreeGrafter"/>
</dbReference>
<dbReference type="InterPro" id="IPR047260">
    <property type="entry name" value="ERCC1-like_central_dom"/>
</dbReference>
<protein>
    <submittedName>
        <fullName evidence="9">DNA excision repair protein ERCC-1</fullName>
    </submittedName>
</protein>